<dbReference type="InterPro" id="IPR017847">
    <property type="entry name" value="T6SS_RhsGE_Vgr_subset"/>
</dbReference>
<evidence type="ECO:0000313" key="4">
    <source>
        <dbReference type="EMBL" id="KFX05523.1"/>
    </source>
</evidence>
<dbReference type="Gene3D" id="2.40.50.230">
    <property type="entry name" value="Gp5 N-terminal domain"/>
    <property type="match status" value="1"/>
</dbReference>
<evidence type="ECO:0000313" key="6">
    <source>
        <dbReference type="Proteomes" id="UP000029257"/>
    </source>
</evidence>
<dbReference type="InterPro" id="IPR037026">
    <property type="entry name" value="Vgr_OB-fold_dom_sf"/>
</dbReference>
<dbReference type="Pfam" id="PF04717">
    <property type="entry name" value="Phage_base_V"/>
    <property type="match status" value="1"/>
</dbReference>
<evidence type="ECO:0000313" key="7">
    <source>
        <dbReference type="Proteomes" id="UP000029436"/>
    </source>
</evidence>
<feature type="domain" description="Gp5/Type VI secretion system Vgr C-terminal trimerisation" evidence="3">
    <location>
        <begin position="470"/>
        <end position="569"/>
    </location>
</feature>
<proteinExistence type="inferred from homology"/>
<dbReference type="InterPro" id="IPR050708">
    <property type="entry name" value="T6SS_VgrG/RHS"/>
</dbReference>
<dbReference type="NCBIfam" id="TIGR03361">
    <property type="entry name" value="VI_Rhs_Vgr"/>
    <property type="match status" value="1"/>
</dbReference>
<dbReference type="Proteomes" id="UP000029257">
    <property type="component" value="Unassembled WGS sequence"/>
</dbReference>
<gene>
    <name evidence="4" type="ORF">JV38_12565</name>
    <name evidence="5" type="ORF">KU73_00190</name>
</gene>
<evidence type="ECO:0000256" key="1">
    <source>
        <dbReference type="ARBA" id="ARBA00005558"/>
    </source>
</evidence>
<reference evidence="6 7" key="1">
    <citation type="submission" date="2014-08" db="EMBL/GenBank/DDBJ databases">
        <title>Genome sequences of NCPPB Pectobacterium isolates.</title>
        <authorList>
            <person name="Glover R.H."/>
            <person name="Sapp M."/>
            <person name="Elphinstone J."/>
        </authorList>
    </citation>
    <scope>NUCLEOTIDE SEQUENCE [LARGE SCALE GENOMIC DNA]</scope>
    <source>
        <strain evidence="4 6">NCPPB 3701</strain>
        <strain evidence="5 7">NCPPB3702</strain>
    </source>
</reference>
<dbReference type="InterPro" id="IPR006533">
    <property type="entry name" value="T6SS_Vgr_RhsGE"/>
</dbReference>
<evidence type="ECO:0000259" key="2">
    <source>
        <dbReference type="Pfam" id="PF04717"/>
    </source>
</evidence>
<dbReference type="PANTHER" id="PTHR32305:SF11">
    <property type="entry name" value="TYPE VI SECRETION SYSTEM SPIKE PROTEIN VGRG3"/>
    <property type="match status" value="1"/>
</dbReference>
<feature type="domain" description="Gp5/Type VI secretion system Vgr protein OB-fold" evidence="2">
    <location>
        <begin position="385"/>
        <end position="450"/>
    </location>
</feature>
<dbReference type="RefSeq" id="WP_005967073.1">
    <property type="nucleotide sequence ID" value="NZ_JQHP01000006.1"/>
</dbReference>
<dbReference type="InterPro" id="IPR006531">
    <property type="entry name" value="Gp5/Vgr_OB"/>
</dbReference>
<dbReference type="Pfam" id="PF22178">
    <property type="entry name" value="Gp5_trimer_C"/>
    <property type="match status" value="1"/>
</dbReference>
<name>A0AAW3EF65_9GAMM</name>
<comment type="similarity">
    <text evidence="1">Belongs to the VgrG protein family.</text>
</comment>
<dbReference type="InterPro" id="IPR054030">
    <property type="entry name" value="Gp5_Vgr_C"/>
</dbReference>
<dbReference type="EMBL" id="JQHP01000006">
    <property type="protein sequence ID" value="KFX05523.1"/>
    <property type="molecule type" value="Genomic_DNA"/>
</dbReference>
<evidence type="ECO:0000313" key="5">
    <source>
        <dbReference type="EMBL" id="KGA30377.1"/>
    </source>
</evidence>
<dbReference type="PANTHER" id="PTHR32305">
    <property type="match status" value="1"/>
</dbReference>
<dbReference type="AlphaFoldDB" id="A0AAW3EF65"/>
<dbReference type="EMBL" id="JQOH01000001">
    <property type="protein sequence ID" value="KGA30377.1"/>
    <property type="molecule type" value="Genomic_DNA"/>
</dbReference>
<dbReference type="SUPFAM" id="SSF69255">
    <property type="entry name" value="gp5 N-terminal domain-like"/>
    <property type="match status" value="1"/>
</dbReference>
<sequence length="609" mass="66916">MANSTGLQFTVKVGALPASTFAVVDFQLSEALNQPFALSLNLASALSDVDFGAVLDQPCELLVWYEGELKRRVSGIISAFAQGDTGFRRTRYQAEVRPALWRLGLRTNARIFQAQKPEAIIGTLLEESGITDYAFALRHDHAPREYCVQYRESDLAFVTHLAAEEGLYFFHEFEEGKHRVVFADDAGALSKGPELFFNLANQGLSEGEYVRRFRYAEAVSTAEVALKDYSFKTPAYGLLHSKMSGELSHQRESYQHFDYPGRFKQDPSGKSFTGYRLDALRANAMTGSGESNAAMLMPGSSFTLTEHPNPTLNSGWQLVAITHSGQQPQALEEESGGEPTTYSNSFEVMSAKSTWRADLPYKPMVDGPQIATVVGPAGEEIYCDEYGRIKLQFPWDRYGSSDDQSSCWVRVSQGWAGGQYGLIAIPRIGHEVIVSFLEGDPDQPIVTGRTFHATNPSPYPLPANKTRTSLRTSTHKGAGFNELRFEDQAGQEEVFIHAQKDMNTVVLNNRSTTVTADHTESVGGNQAVSVVKDQSTEIQGQQSIAVTKNRNTVVDDNDSLQVKNNIAIQSQKGDILIATDKGFIGIGADGVINIKGTHIVINGQQIDLN</sequence>
<evidence type="ECO:0000259" key="3">
    <source>
        <dbReference type="Pfam" id="PF22178"/>
    </source>
</evidence>
<comment type="caution">
    <text evidence="4">The sequence shown here is derived from an EMBL/GenBank/DDBJ whole genome shotgun (WGS) entry which is preliminary data.</text>
</comment>
<dbReference type="Gene3D" id="3.55.50.10">
    <property type="entry name" value="Baseplate protein-like domains"/>
    <property type="match status" value="1"/>
</dbReference>
<dbReference type="Pfam" id="PF05954">
    <property type="entry name" value="Phage_GPD"/>
    <property type="match status" value="1"/>
</dbReference>
<dbReference type="Gene3D" id="4.10.220.110">
    <property type="match status" value="1"/>
</dbReference>
<organism evidence="4 6">
    <name type="scientific">Pectobacterium wasabiae</name>
    <dbReference type="NCBI Taxonomy" id="55208"/>
    <lineage>
        <taxon>Bacteria</taxon>
        <taxon>Pseudomonadati</taxon>
        <taxon>Pseudomonadota</taxon>
        <taxon>Gammaproteobacteria</taxon>
        <taxon>Enterobacterales</taxon>
        <taxon>Pectobacteriaceae</taxon>
        <taxon>Pectobacterium</taxon>
    </lineage>
</organism>
<accession>A0AAW3EF65</accession>
<dbReference type="SUPFAM" id="SSF69349">
    <property type="entry name" value="Phage fibre proteins"/>
    <property type="match status" value="1"/>
</dbReference>
<dbReference type="SUPFAM" id="SSF69279">
    <property type="entry name" value="Phage tail proteins"/>
    <property type="match status" value="2"/>
</dbReference>
<dbReference type="Gene3D" id="2.30.110.50">
    <property type="match status" value="1"/>
</dbReference>
<protein>
    <submittedName>
        <fullName evidence="4">Type VI secretion protein VgrG</fullName>
    </submittedName>
</protein>
<keyword evidence="7" id="KW-1185">Reference proteome</keyword>
<dbReference type="NCBIfam" id="TIGR01646">
    <property type="entry name" value="vgr_GE"/>
    <property type="match status" value="1"/>
</dbReference>
<dbReference type="Proteomes" id="UP000029436">
    <property type="component" value="Unassembled WGS sequence"/>
</dbReference>